<name>A0A1N7ENX0_9EURY</name>
<dbReference type="RefSeq" id="WP_076432710.1">
    <property type="nucleotide sequence ID" value="NZ_FTNO01000006.1"/>
</dbReference>
<proteinExistence type="predicted"/>
<gene>
    <name evidence="2" type="ORF">SAMN05421858_4452</name>
</gene>
<dbReference type="EMBL" id="FTNO01000006">
    <property type="protein sequence ID" value="SIR89788.1"/>
    <property type="molecule type" value="Genomic_DNA"/>
</dbReference>
<feature type="region of interest" description="Disordered" evidence="1">
    <location>
        <begin position="1"/>
        <end position="28"/>
    </location>
</feature>
<evidence type="ECO:0000313" key="3">
    <source>
        <dbReference type="Proteomes" id="UP000186914"/>
    </source>
</evidence>
<evidence type="ECO:0000313" key="2">
    <source>
        <dbReference type="EMBL" id="SIR89788.1"/>
    </source>
</evidence>
<keyword evidence="3" id="KW-1185">Reference proteome</keyword>
<organism evidence="2 3">
    <name type="scientific">Haladaptatus litoreus</name>
    <dbReference type="NCBI Taxonomy" id="553468"/>
    <lineage>
        <taxon>Archaea</taxon>
        <taxon>Methanobacteriati</taxon>
        <taxon>Methanobacteriota</taxon>
        <taxon>Stenosarchaea group</taxon>
        <taxon>Halobacteria</taxon>
        <taxon>Halobacteriales</taxon>
        <taxon>Haladaptataceae</taxon>
        <taxon>Haladaptatus</taxon>
    </lineage>
</organism>
<evidence type="ECO:0000256" key="1">
    <source>
        <dbReference type="SAM" id="MobiDB-lite"/>
    </source>
</evidence>
<accession>A0A1N7ENX0</accession>
<protein>
    <submittedName>
        <fullName evidence="2">Uncharacterized protein</fullName>
    </submittedName>
</protein>
<dbReference type="Proteomes" id="UP000186914">
    <property type="component" value="Unassembled WGS sequence"/>
</dbReference>
<dbReference type="AlphaFoldDB" id="A0A1N7ENX0"/>
<reference evidence="3" key="1">
    <citation type="submission" date="2017-01" db="EMBL/GenBank/DDBJ databases">
        <authorList>
            <person name="Varghese N."/>
            <person name="Submissions S."/>
        </authorList>
    </citation>
    <scope>NUCLEOTIDE SEQUENCE [LARGE SCALE GENOMIC DNA]</scope>
    <source>
        <strain evidence="3">CGMCC 1.7737</strain>
    </source>
</reference>
<sequence length="128" mass="14904">MEPSITNRKLPAGWAHSPHRGDGFGGTHESAHFELRAEPIDVRANRPEEAQWELNLVHQIKDEYKTNYLIGYVATKQKAINQIVYLMKRLNEELKLQESIRVFNPQDFISHLDIKTHSDISFEKITHE</sequence>